<gene>
    <name evidence="1" type="ORF">QE152_g13040</name>
</gene>
<dbReference type="AlphaFoldDB" id="A0AAW1LB70"/>
<protein>
    <submittedName>
        <fullName evidence="1">Uncharacterized protein</fullName>
    </submittedName>
</protein>
<comment type="caution">
    <text evidence="1">The sequence shown here is derived from an EMBL/GenBank/DDBJ whole genome shotgun (WGS) entry which is preliminary data.</text>
</comment>
<accession>A0AAW1LB70</accession>
<name>A0AAW1LB70_POPJA</name>
<proteinExistence type="predicted"/>
<dbReference type="EMBL" id="JASPKY010000121">
    <property type="protein sequence ID" value="KAK9732166.1"/>
    <property type="molecule type" value="Genomic_DNA"/>
</dbReference>
<keyword evidence="2" id="KW-1185">Reference proteome</keyword>
<reference evidence="1 2" key="1">
    <citation type="journal article" date="2024" name="BMC Genomics">
        <title>De novo assembly and annotation of Popillia japonica's genome with initial clues to its potential as an invasive pest.</title>
        <authorList>
            <person name="Cucini C."/>
            <person name="Boschi S."/>
            <person name="Funari R."/>
            <person name="Cardaioli E."/>
            <person name="Iannotti N."/>
            <person name="Marturano G."/>
            <person name="Paoli F."/>
            <person name="Bruttini M."/>
            <person name="Carapelli A."/>
            <person name="Frati F."/>
            <person name="Nardi F."/>
        </authorList>
    </citation>
    <scope>NUCLEOTIDE SEQUENCE [LARGE SCALE GENOMIC DNA]</scope>
    <source>
        <strain evidence="1">DMR45628</strain>
    </source>
</reference>
<evidence type="ECO:0000313" key="2">
    <source>
        <dbReference type="Proteomes" id="UP001458880"/>
    </source>
</evidence>
<organism evidence="1 2">
    <name type="scientific">Popillia japonica</name>
    <name type="common">Japanese beetle</name>
    <dbReference type="NCBI Taxonomy" id="7064"/>
    <lineage>
        <taxon>Eukaryota</taxon>
        <taxon>Metazoa</taxon>
        <taxon>Ecdysozoa</taxon>
        <taxon>Arthropoda</taxon>
        <taxon>Hexapoda</taxon>
        <taxon>Insecta</taxon>
        <taxon>Pterygota</taxon>
        <taxon>Neoptera</taxon>
        <taxon>Endopterygota</taxon>
        <taxon>Coleoptera</taxon>
        <taxon>Polyphaga</taxon>
        <taxon>Scarabaeiformia</taxon>
        <taxon>Scarabaeidae</taxon>
        <taxon>Rutelinae</taxon>
        <taxon>Popillia</taxon>
    </lineage>
</organism>
<evidence type="ECO:0000313" key="1">
    <source>
        <dbReference type="EMBL" id="KAK9732166.1"/>
    </source>
</evidence>
<dbReference type="Proteomes" id="UP001458880">
    <property type="component" value="Unassembled WGS sequence"/>
</dbReference>
<sequence length="183" mass="20017">MEVICRVTLPPPSSSCPEGAPRRFQANFAKNSKQFIQLGEIIEGSNQDHNLKGGGALCGPILRKVQCSLLIFGKTSKAPPSPPASARPVRKGFFQLRVSDQDYNMGGGGAVSSRIFRKFQRNLLIFRKMSPGKTSKAPPPPPASARPVRKGFFQLRASDQDYNMGGVVEPFPAVFFENFNGIY</sequence>